<evidence type="ECO:0000256" key="2">
    <source>
        <dbReference type="SAM" id="MobiDB-lite"/>
    </source>
</evidence>
<evidence type="ECO:0000256" key="1">
    <source>
        <dbReference type="PROSITE-ProRule" id="PRU00042"/>
    </source>
</evidence>
<sequence length="199" mass="21845">MIIQEDENGVVTAQDQQEGEVMNNEEEGSEDEDSQKWLNLNLSLAGGGGGDSESSSQAKSAAAAATIKTFSCNFCMRKFFSSQALGGHQNAHKRERVAARRYHQSQKMMTLMGLSSMSSPMFRSLGVQPHSLKPCSRGITTTTTTTMAASFHEASYGMGWNPFMPEDQTHPVWPGSFRLDPQQPDPKQASPKLDLDLRL</sequence>
<dbReference type="PANTHER" id="PTHR47593:SF8">
    <property type="entry name" value="OS12G0581900 PROTEIN"/>
    <property type="match status" value="1"/>
</dbReference>
<dbReference type="EMBL" id="JAAIUW010000010">
    <property type="protein sequence ID" value="KAF7811043.1"/>
    <property type="molecule type" value="Genomic_DNA"/>
</dbReference>
<feature type="domain" description="C2H2-type" evidence="3">
    <location>
        <begin position="70"/>
        <end position="97"/>
    </location>
</feature>
<evidence type="ECO:0000313" key="5">
    <source>
        <dbReference type="Proteomes" id="UP000634136"/>
    </source>
</evidence>
<dbReference type="Gene3D" id="3.30.160.60">
    <property type="entry name" value="Classic Zinc Finger"/>
    <property type="match status" value="1"/>
</dbReference>
<feature type="region of interest" description="Disordered" evidence="2">
    <location>
        <begin position="171"/>
        <end position="199"/>
    </location>
</feature>
<gene>
    <name evidence="4" type="ORF">G2W53_032019</name>
</gene>
<reference evidence="4" key="1">
    <citation type="submission" date="2020-09" db="EMBL/GenBank/DDBJ databases">
        <title>Genome-Enabled Discovery of Anthraquinone Biosynthesis in Senna tora.</title>
        <authorList>
            <person name="Kang S.-H."/>
            <person name="Pandey R.P."/>
            <person name="Lee C.-M."/>
            <person name="Sim J.-S."/>
            <person name="Jeong J.-T."/>
            <person name="Choi B.-S."/>
            <person name="Jung M."/>
            <person name="Ginzburg D."/>
            <person name="Zhao K."/>
            <person name="Won S.Y."/>
            <person name="Oh T.-J."/>
            <person name="Yu Y."/>
            <person name="Kim N.-H."/>
            <person name="Lee O.R."/>
            <person name="Lee T.-H."/>
            <person name="Bashyal P."/>
            <person name="Kim T.-S."/>
            <person name="Lee W.-H."/>
            <person name="Kawkins C."/>
            <person name="Kim C.-K."/>
            <person name="Kim J.S."/>
            <person name="Ahn B.O."/>
            <person name="Rhee S.Y."/>
            <person name="Sohng J.K."/>
        </authorList>
    </citation>
    <scope>NUCLEOTIDE SEQUENCE</scope>
    <source>
        <tissue evidence="4">Leaf</tissue>
    </source>
</reference>
<proteinExistence type="predicted"/>
<dbReference type="PANTHER" id="PTHR47593">
    <property type="entry name" value="ZINC FINGER PROTEIN 4-LIKE"/>
    <property type="match status" value="1"/>
</dbReference>
<keyword evidence="1" id="KW-0862">Zinc</keyword>
<dbReference type="AlphaFoldDB" id="A0A834SV21"/>
<protein>
    <submittedName>
        <fullName evidence="4">Zinc finger protein 4-like</fullName>
    </submittedName>
</protein>
<evidence type="ECO:0000259" key="3">
    <source>
        <dbReference type="PROSITE" id="PS50157"/>
    </source>
</evidence>
<dbReference type="InterPro" id="IPR053266">
    <property type="entry name" value="Zinc_finger_protein_7"/>
</dbReference>
<dbReference type="InterPro" id="IPR013087">
    <property type="entry name" value="Znf_C2H2_type"/>
</dbReference>
<name>A0A834SV21_9FABA</name>
<accession>A0A834SV21</accession>
<dbReference type="PROSITE" id="PS50157">
    <property type="entry name" value="ZINC_FINGER_C2H2_2"/>
    <property type="match status" value="1"/>
</dbReference>
<comment type="caution">
    <text evidence="4">The sequence shown here is derived from an EMBL/GenBank/DDBJ whole genome shotgun (WGS) entry which is preliminary data.</text>
</comment>
<organism evidence="4 5">
    <name type="scientific">Senna tora</name>
    <dbReference type="NCBI Taxonomy" id="362788"/>
    <lineage>
        <taxon>Eukaryota</taxon>
        <taxon>Viridiplantae</taxon>
        <taxon>Streptophyta</taxon>
        <taxon>Embryophyta</taxon>
        <taxon>Tracheophyta</taxon>
        <taxon>Spermatophyta</taxon>
        <taxon>Magnoliopsida</taxon>
        <taxon>eudicotyledons</taxon>
        <taxon>Gunneridae</taxon>
        <taxon>Pentapetalae</taxon>
        <taxon>rosids</taxon>
        <taxon>fabids</taxon>
        <taxon>Fabales</taxon>
        <taxon>Fabaceae</taxon>
        <taxon>Caesalpinioideae</taxon>
        <taxon>Cassia clade</taxon>
        <taxon>Senna</taxon>
    </lineage>
</organism>
<dbReference type="GO" id="GO:0008270">
    <property type="term" value="F:zinc ion binding"/>
    <property type="evidence" value="ECO:0007669"/>
    <property type="project" value="UniProtKB-KW"/>
</dbReference>
<feature type="region of interest" description="Disordered" evidence="2">
    <location>
        <begin position="1"/>
        <end position="34"/>
    </location>
</feature>
<dbReference type="Proteomes" id="UP000634136">
    <property type="component" value="Unassembled WGS sequence"/>
</dbReference>
<dbReference type="InterPro" id="IPR036236">
    <property type="entry name" value="Znf_C2H2_sf"/>
</dbReference>
<evidence type="ECO:0000313" key="4">
    <source>
        <dbReference type="EMBL" id="KAF7811043.1"/>
    </source>
</evidence>
<dbReference type="OrthoDB" id="1933825at2759"/>
<keyword evidence="1" id="KW-0479">Metal-binding</keyword>
<feature type="compositionally biased region" description="Acidic residues" evidence="2">
    <location>
        <begin position="23"/>
        <end position="33"/>
    </location>
</feature>
<dbReference type="PROSITE" id="PS00028">
    <property type="entry name" value="ZINC_FINGER_C2H2_1"/>
    <property type="match status" value="1"/>
</dbReference>
<keyword evidence="5" id="KW-1185">Reference proteome</keyword>
<keyword evidence="1" id="KW-0863">Zinc-finger</keyword>
<dbReference type="SUPFAM" id="SSF57667">
    <property type="entry name" value="beta-beta-alpha zinc fingers"/>
    <property type="match status" value="1"/>
</dbReference>